<evidence type="ECO:0000313" key="1">
    <source>
        <dbReference type="EMBL" id="KAI4321389.1"/>
    </source>
</evidence>
<accession>A0ACB9MAM8</accession>
<reference evidence="2" key="1">
    <citation type="journal article" date="2023" name="Front. Plant Sci.">
        <title>Chromosomal-level genome assembly of Melastoma candidum provides insights into trichome evolution.</title>
        <authorList>
            <person name="Zhong Y."/>
            <person name="Wu W."/>
            <person name="Sun C."/>
            <person name="Zou P."/>
            <person name="Liu Y."/>
            <person name="Dai S."/>
            <person name="Zhou R."/>
        </authorList>
    </citation>
    <scope>NUCLEOTIDE SEQUENCE [LARGE SCALE GENOMIC DNA]</scope>
</reference>
<name>A0ACB9MAM8_9MYRT</name>
<sequence length="463" mass="51640">MRIACLQPIKILQSSFLFLATLYFTISASRNPSSTLSFPLLFSVSISALFLFFSSRRKPVLLLDYSCYKPGPERKCPYAVCERFVLGRQCFSTESQEFMRRIYLKSGLGDETYAPPFVFETEDSRAKLDSAMQEAQEGIFSSVDSLLAKTKVDPRLIDAVVVTCGSFSPSPSLSSLIVNRYGLKEDIKAYNLSGMGCSSGIISVDLAATLLQNNAKVKYALVVVTESISLNWYFGDNRSMLVTNCIFRVGCAAALLTNDLSRRADAKMQLLYSLRTHHGSNDRAYRAAFQEEDDEGNTGISLTKDLIPVAGKNLYDHIKKLGPVVLPLSELLSYCYSKVTSSLAGTKPKAPDFTTAFEHVCIHTGGKAVIEQVERVLRLRDEVTEPAKMCLHRFGNTSSSLVWYELAYFEGKKRIRKGDRLWMLAFGTGFKVGSLVWKSLRDSSMDDDNPWSDCIDSYPVTSW</sequence>
<gene>
    <name evidence="1" type="ORF">MLD38_034773</name>
</gene>
<comment type="caution">
    <text evidence="1">The sequence shown here is derived from an EMBL/GenBank/DDBJ whole genome shotgun (WGS) entry which is preliminary data.</text>
</comment>
<keyword evidence="2" id="KW-1185">Reference proteome</keyword>
<evidence type="ECO:0000313" key="2">
    <source>
        <dbReference type="Proteomes" id="UP001057402"/>
    </source>
</evidence>
<protein>
    <submittedName>
        <fullName evidence="1">Uncharacterized protein</fullName>
    </submittedName>
</protein>
<proteinExistence type="predicted"/>
<organism evidence="1 2">
    <name type="scientific">Melastoma candidum</name>
    <dbReference type="NCBI Taxonomy" id="119954"/>
    <lineage>
        <taxon>Eukaryota</taxon>
        <taxon>Viridiplantae</taxon>
        <taxon>Streptophyta</taxon>
        <taxon>Embryophyta</taxon>
        <taxon>Tracheophyta</taxon>
        <taxon>Spermatophyta</taxon>
        <taxon>Magnoliopsida</taxon>
        <taxon>eudicotyledons</taxon>
        <taxon>Gunneridae</taxon>
        <taxon>Pentapetalae</taxon>
        <taxon>rosids</taxon>
        <taxon>malvids</taxon>
        <taxon>Myrtales</taxon>
        <taxon>Melastomataceae</taxon>
        <taxon>Melastomatoideae</taxon>
        <taxon>Melastomateae</taxon>
        <taxon>Melastoma</taxon>
    </lineage>
</organism>
<dbReference type="EMBL" id="CM042889">
    <property type="protein sequence ID" value="KAI4321389.1"/>
    <property type="molecule type" value="Genomic_DNA"/>
</dbReference>
<dbReference type="Proteomes" id="UP001057402">
    <property type="component" value="Chromosome 10"/>
</dbReference>